<evidence type="ECO:0000313" key="2">
    <source>
        <dbReference type="Proteomes" id="UP000276215"/>
    </source>
</evidence>
<reference evidence="1 2" key="1">
    <citation type="journal article" date="2018" name="Nat. Ecol. Evol.">
        <title>Pezizomycetes genomes reveal the molecular basis of ectomycorrhizal truffle lifestyle.</title>
        <authorList>
            <person name="Murat C."/>
            <person name="Payen T."/>
            <person name="Noel B."/>
            <person name="Kuo A."/>
            <person name="Morin E."/>
            <person name="Chen J."/>
            <person name="Kohler A."/>
            <person name="Krizsan K."/>
            <person name="Balestrini R."/>
            <person name="Da Silva C."/>
            <person name="Montanini B."/>
            <person name="Hainaut M."/>
            <person name="Levati E."/>
            <person name="Barry K.W."/>
            <person name="Belfiori B."/>
            <person name="Cichocki N."/>
            <person name="Clum A."/>
            <person name="Dockter R.B."/>
            <person name="Fauchery L."/>
            <person name="Guy J."/>
            <person name="Iotti M."/>
            <person name="Le Tacon F."/>
            <person name="Lindquist E.A."/>
            <person name="Lipzen A."/>
            <person name="Malagnac F."/>
            <person name="Mello A."/>
            <person name="Molinier V."/>
            <person name="Miyauchi S."/>
            <person name="Poulain J."/>
            <person name="Riccioni C."/>
            <person name="Rubini A."/>
            <person name="Sitrit Y."/>
            <person name="Splivallo R."/>
            <person name="Traeger S."/>
            <person name="Wang M."/>
            <person name="Zifcakova L."/>
            <person name="Wipf D."/>
            <person name="Zambonelli A."/>
            <person name="Paolocci F."/>
            <person name="Nowrousian M."/>
            <person name="Ottonello S."/>
            <person name="Baldrian P."/>
            <person name="Spatafora J.W."/>
            <person name="Henrissat B."/>
            <person name="Nagy L.G."/>
            <person name="Aury J.M."/>
            <person name="Wincker P."/>
            <person name="Grigoriev I.V."/>
            <person name="Bonfante P."/>
            <person name="Martin F.M."/>
        </authorList>
    </citation>
    <scope>NUCLEOTIDE SEQUENCE [LARGE SCALE GENOMIC DNA]</scope>
    <source>
        <strain evidence="1 2">120613-1</strain>
    </source>
</reference>
<dbReference type="EMBL" id="ML120421">
    <property type="protein sequence ID" value="RPA95819.1"/>
    <property type="molecule type" value="Genomic_DNA"/>
</dbReference>
<accession>A0A3N4JC30</accession>
<name>A0A3N4JC30_9PEZI</name>
<keyword evidence="2" id="KW-1185">Reference proteome</keyword>
<gene>
    <name evidence="1" type="ORF">L873DRAFT_1291327</name>
</gene>
<evidence type="ECO:0000313" key="1">
    <source>
        <dbReference type="EMBL" id="RPA95819.1"/>
    </source>
</evidence>
<organism evidence="1 2">
    <name type="scientific">Choiromyces venosus 120613-1</name>
    <dbReference type="NCBI Taxonomy" id="1336337"/>
    <lineage>
        <taxon>Eukaryota</taxon>
        <taxon>Fungi</taxon>
        <taxon>Dikarya</taxon>
        <taxon>Ascomycota</taxon>
        <taxon>Pezizomycotina</taxon>
        <taxon>Pezizomycetes</taxon>
        <taxon>Pezizales</taxon>
        <taxon>Tuberaceae</taxon>
        <taxon>Choiromyces</taxon>
    </lineage>
</organism>
<dbReference type="Proteomes" id="UP000276215">
    <property type="component" value="Unassembled WGS sequence"/>
</dbReference>
<proteinExistence type="predicted"/>
<sequence>MIEPRQSLGLANPVRPKDDVLKPPASAVRREYHWVVEFLRPRIAPETKPTRQCSLHLGSDTYHILSCLFLLSLPFLQYGNVALLSLSPGPFPIISPRNAQPLYTAHNIFTPAMPYHLPLVFVLPRYSRQAILRLLQTCLQRKPRFMPLQYIKFYLHLHKTLINLSQAHWG</sequence>
<dbReference type="AlphaFoldDB" id="A0A3N4JC30"/>
<protein>
    <submittedName>
        <fullName evidence="1">Uncharacterized protein</fullName>
    </submittedName>
</protein>